<protein>
    <recommendedName>
        <fullName evidence="3">Trypsin Inhibitor like cysteine rich domain protein</fullName>
    </recommendedName>
</protein>
<dbReference type="EMBL" id="KZ348822">
    <property type="protein sequence ID" value="PIO65667.1"/>
    <property type="molecule type" value="Genomic_DNA"/>
</dbReference>
<proteinExistence type="predicted"/>
<accession>A0A2G9U5X7</accession>
<dbReference type="AlphaFoldDB" id="A0A2G9U5X7"/>
<dbReference type="Gene3D" id="2.10.25.10">
    <property type="entry name" value="Laminin"/>
    <property type="match status" value="2"/>
</dbReference>
<organism evidence="1 2">
    <name type="scientific">Teladorsagia circumcincta</name>
    <name type="common">Brown stomach worm</name>
    <name type="synonym">Ostertagia circumcincta</name>
    <dbReference type="NCBI Taxonomy" id="45464"/>
    <lineage>
        <taxon>Eukaryota</taxon>
        <taxon>Metazoa</taxon>
        <taxon>Ecdysozoa</taxon>
        <taxon>Nematoda</taxon>
        <taxon>Chromadorea</taxon>
        <taxon>Rhabditida</taxon>
        <taxon>Rhabditina</taxon>
        <taxon>Rhabditomorpha</taxon>
        <taxon>Strongyloidea</taxon>
        <taxon>Trichostrongylidae</taxon>
        <taxon>Teladorsagia</taxon>
    </lineage>
</organism>
<evidence type="ECO:0008006" key="3">
    <source>
        <dbReference type="Google" id="ProtNLM"/>
    </source>
</evidence>
<gene>
    <name evidence="1" type="ORF">TELCIR_12646</name>
</gene>
<dbReference type="OrthoDB" id="5876692at2759"/>
<dbReference type="Proteomes" id="UP000230423">
    <property type="component" value="Unassembled WGS sequence"/>
</dbReference>
<keyword evidence="2" id="KW-1185">Reference proteome</keyword>
<reference evidence="1 2" key="1">
    <citation type="submission" date="2015-09" db="EMBL/GenBank/DDBJ databases">
        <title>Draft genome of the parasitic nematode Teladorsagia circumcincta isolate WARC Sus (inbred).</title>
        <authorList>
            <person name="Mitreva M."/>
        </authorList>
    </citation>
    <scope>NUCLEOTIDE SEQUENCE [LARGE SCALE GENOMIC DNA]</scope>
    <source>
        <strain evidence="1 2">S</strain>
    </source>
</reference>
<feature type="non-terminal residue" evidence="1">
    <location>
        <position position="114"/>
    </location>
</feature>
<evidence type="ECO:0000313" key="1">
    <source>
        <dbReference type="EMBL" id="PIO65667.1"/>
    </source>
</evidence>
<name>A0A2G9U5X7_TELCI</name>
<evidence type="ECO:0000313" key="2">
    <source>
        <dbReference type="Proteomes" id="UP000230423"/>
    </source>
</evidence>
<sequence>MPMEDALTPPTVLRGPIACPAICDPPACACRDGFYRNAAGRCQNQTPVSTFRALLERGAVWQVVNLDVFVEAILRERLLPCIEICGAPACVCDDGFLRERKTESCVLIAKSSCP</sequence>